<evidence type="ECO:0000313" key="2">
    <source>
        <dbReference type="Proteomes" id="UP001501116"/>
    </source>
</evidence>
<sequence length="165" mass="18671">MSLVVDRMRERAPQAGPDRWQAAWTRTIELYAPIWRTRGWPSDVEFQVDAATAVALGMYLIAEERDIPVAEVHTADLRTLLLTGPGHAEVALWDRKLRELSHDPDDEADPVSAHWRILRQDQAGSDPAEFHLIPDSIWFDPTTRVGPLIGDALHHALAPIWNVEF</sequence>
<evidence type="ECO:0000313" key="1">
    <source>
        <dbReference type="EMBL" id="GAA1982873.1"/>
    </source>
</evidence>
<name>A0ABP5DQL4_9PSEU</name>
<reference evidence="2" key="1">
    <citation type="journal article" date="2019" name="Int. J. Syst. Evol. Microbiol.">
        <title>The Global Catalogue of Microorganisms (GCM) 10K type strain sequencing project: providing services to taxonomists for standard genome sequencing and annotation.</title>
        <authorList>
            <consortium name="The Broad Institute Genomics Platform"/>
            <consortium name="The Broad Institute Genome Sequencing Center for Infectious Disease"/>
            <person name="Wu L."/>
            <person name="Ma J."/>
        </authorList>
    </citation>
    <scope>NUCLEOTIDE SEQUENCE [LARGE SCALE GENOMIC DNA]</scope>
    <source>
        <strain evidence="2">JCM 14545</strain>
    </source>
</reference>
<comment type="caution">
    <text evidence="1">The sequence shown here is derived from an EMBL/GenBank/DDBJ whole genome shotgun (WGS) entry which is preliminary data.</text>
</comment>
<protein>
    <submittedName>
        <fullName evidence="1">Uncharacterized protein</fullName>
    </submittedName>
</protein>
<organism evidence="1 2">
    <name type="scientific">Amycolatopsis minnesotensis</name>
    <dbReference type="NCBI Taxonomy" id="337894"/>
    <lineage>
        <taxon>Bacteria</taxon>
        <taxon>Bacillati</taxon>
        <taxon>Actinomycetota</taxon>
        <taxon>Actinomycetes</taxon>
        <taxon>Pseudonocardiales</taxon>
        <taxon>Pseudonocardiaceae</taxon>
        <taxon>Amycolatopsis</taxon>
    </lineage>
</organism>
<keyword evidence="2" id="KW-1185">Reference proteome</keyword>
<gene>
    <name evidence="1" type="ORF">GCM10009754_69830</name>
</gene>
<accession>A0ABP5DQL4</accession>
<dbReference type="Proteomes" id="UP001501116">
    <property type="component" value="Unassembled WGS sequence"/>
</dbReference>
<dbReference type="RefSeq" id="WP_344428920.1">
    <property type="nucleotide sequence ID" value="NZ_BAAANN010000038.1"/>
</dbReference>
<proteinExistence type="predicted"/>
<dbReference type="EMBL" id="BAAANN010000038">
    <property type="protein sequence ID" value="GAA1982873.1"/>
    <property type="molecule type" value="Genomic_DNA"/>
</dbReference>